<accession>A0AAW4X110</accession>
<evidence type="ECO:0000259" key="5">
    <source>
        <dbReference type="Pfam" id="PF01656"/>
    </source>
</evidence>
<dbReference type="PANTHER" id="PTHR21343:SF1">
    <property type="entry name" value="COBYRIC ACID SYNTHASE"/>
    <property type="match status" value="1"/>
</dbReference>
<feature type="domain" description="CobQ/CobB/MinD/ParA nucleotide binding" evidence="5">
    <location>
        <begin position="5"/>
        <end position="236"/>
    </location>
</feature>
<dbReference type="SUPFAM" id="SSF52317">
    <property type="entry name" value="Class I glutamine amidotransferase-like"/>
    <property type="match status" value="1"/>
</dbReference>
<dbReference type="EMBL" id="JAJFAT010000012">
    <property type="protein sequence ID" value="MCC3145487.1"/>
    <property type="molecule type" value="Genomic_DNA"/>
</dbReference>
<protein>
    <recommendedName>
        <fullName evidence="4">Cobyric acid synthase</fullName>
    </recommendedName>
</protein>
<dbReference type="PANTHER" id="PTHR21343">
    <property type="entry name" value="DETHIOBIOTIN SYNTHETASE"/>
    <property type="match status" value="1"/>
</dbReference>
<dbReference type="SUPFAM" id="SSF52540">
    <property type="entry name" value="P-loop containing nucleoside triphosphate hydrolases"/>
    <property type="match status" value="1"/>
</dbReference>
<dbReference type="InterPro" id="IPR029062">
    <property type="entry name" value="Class_I_gatase-like"/>
</dbReference>
<dbReference type="GO" id="GO:0015420">
    <property type="term" value="F:ABC-type vitamin B12 transporter activity"/>
    <property type="evidence" value="ECO:0007669"/>
    <property type="project" value="UniProtKB-UniRule"/>
</dbReference>
<dbReference type="Pfam" id="PF07685">
    <property type="entry name" value="GATase_3"/>
    <property type="match status" value="1"/>
</dbReference>
<comment type="pathway">
    <text evidence="1 4">Cofactor biosynthesis; adenosylcobalamin biosynthesis.</text>
</comment>
<dbReference type="InterPro" id="IPR002586">
    <property type="entry name" value="CobQ/CobB/MinD/ParA_Nub-bd_dom"/>
</dbReference>
<dbReference type="HAMAP" id="MF_00028">
    <property type="entry name" value="CobQ"/>
    <property type="match status" value="1"/>
</dbReference>
<evidence type="ECO:0000256" key="1">
    <source>
        <dbReference type="ARBA" id="ARBA00004953"/>
    </source>
</evidence>
<proteinExistence type="inferred from homology"/>
<dbReference type="NCBIfam" id="TIGR00313">
    <property type="entry name" value="cobQ"/>
    <property type="match status" value="1"/>
</dbReference>
<dbReference type="InterPro" id="IPR004459">
    <property type="entry name" value="CobQ_synth"/>
</dbReference>
<dbReference type="GO" id="GO:0009236">
    <property type="term" value="P:cobalamin biosynthetic process"/>
    <property type="evidence" value="ECO:0007669"/>
    <property type="project" value="UniProtKB-UniRule"/>
</dbReference>
<feature type="active site" description="Nucleophile" evidence="4">
    <location>
        <position position="330"/>
    </location>
</feature>
<gene>
    <name evidence="4" type="primary">cobQ</name>
    <name evidence="7" type="ORF">LJ207_09145</name>
</gene>
<dbReference type="InterPro" id="IPR027417">
    <property type="entry name" value="P-loop_NTPase"/>
</dbReference>
<dbReference type="InterPro" id="IPR033949">
    <property type="entry name" value="CobQ_GATase1"/>
</dbReference>
<keyword evidence="2 4" id="KW-0169">Cobalamin biosynthesis</keyword>
<reference evidence="7 8" key="1">
    <citation type="submission" date="2021-10" db="EMBL/GenBank/DDBJ databases">
        <authorList>
            <person name="Grouzdev D.S."/>
            <person name="Pantiukh K.S."/>
            <person name="Krutkina M.S."/>
        </authorList>
    </citation>
    <scope>NUCLEOTIDE SEQUENCE [LARGE SCALE GENOMIC DNA]</scope>
    <source>
        <strain evidence="7 8">Z-7514</strain>
    </source>
</reference>
<comment type="caution">
    <text evidence="7">The sequence shown here is derived from an EMBL/GenBank/DDBJ whole genome shotgun (WGS) entry which is preliminary data.</text>
</comment>
<comment type="function">
    <text evidence="4">Catalyzes amidations at positions B, D, E, and G on adenosylcobyrinic A,C-diamide. NH(2) groups are provided by glutamine, and one molecule of ATP is hydrogenolyzed for each amidation.</text>
</comment>
<feature type="active site" evidence="4">
    <location>
        <position position="445"/>
    </location>
</feature>
<organism evidence="7 8">
    <name type="scientific">Halanaerobium polyolivorans</name>
    <dbReference type="NCBI Taxonomy" id="2886943"/>
    <lineage>
        <taxon>Bacteria</taxon>
        <taxon>Bacillati</taxon>
        <taxon>Bacillota</taxon>
        <taxon>Clostridia</taxon>
        <taxon>Halanaerobiales</taxon>
        <taxon>Halanaerobiaceae</taxon>
        <taxon>Halanaerobium</taxon>
    </lineage>
</organism>
<comment type="similarity">
    <text evidence="4">Belongs to the CobB/CobQ family. CobQ subfamily.</text>
</comment>
<dbReference type="InterPro" id="IPR011698">
    <property type="entry name" value="GATase_3"/>
</dbReference>
<keyword evidence="3 4" id="KW-0315">Glutamine amidotransferase</keyword>
<dbReference type="InterPro" id="IPR047045">
    <property type="entry name" value="CobQ_N"/>
</dbReference>
<dbReference type="Pfam" id="PF01656">
    <property type="entry name" value="CbiA"/>
    <property type="match status" value="1"/>
</dbReference>
<dbReference type="NCBIfam" id="NF001989">
    <property type="entry name" value="PRK00784.1"/>
    <property type="match status" value="1"/>
</dbReference>
<dbReference type="CDD" id="cd01750">
    <property type="entry name" value="GATase1_CobQ"/>
    <property type="match status" value="1"/>
</dbReference>
<dbReference type="PROSITE" id="PS51274">
    <property type="entry name" value="GATASE_COBBQ"/>
    <property type="match status" value="1"/>
</dbReference>
<dbReference type="RefSeq" id="WP_229346191.1">
    <property type="nucleotide sequence ID" value="NZ_JAJFAT010000012.1"/>
</dbReference>
<evidence type="ECO:0000259" key="6">
    <source>
        <dbReference type="Pfam" id="PF07685"/>
    </source>
</evidence>
<dbReference type="Gene3D" id="3.40.50.300">
    <property type="entry name" value="P-loop containing nucleotide triphosphate hydrolases"/>
    <property type="match status" value="1"/>
</dbReference>
<evidence type="ECO:0000313" key="7">
    <source>
        <dbReference type="EMBL" id="MCC3145487.1"/>
    </source>
</evidence>
<evidence type="ECO:0000313" key="8">
    <source>
        <dbReference type="Proteomes" id="UP001199296"/>
    </source>
</evidence>
<dbReference type="Gene3D" id="3.40.50.880">
    <property type="match status" value="1"/>
</dbReference>
<evidence type="ECO:0000256" key="3">
    <source>
        <dbReference type="ARBA" id="ARBA00022962"/>
    </source>
</evidence>
<feature type="domain" description="CobB/CobQ-like glutamine amidotransferase" evidence="6">
    <location>
        <begin position="251"/>
        <end position="453"/>
    </location>
</feature>
<sequence length="511" mass="57171">MTAAIMFQGTASDAGKSIITAAACRVLAQDGYLVAPFKSQNMSLNSWITKDGKEIAVAQTVQAEAAQVEPIVEMSPILLKPNADNNSQVILKGKLYKNMNAADYFASKDKLLEIIEAALAVLKNNYEVLVLEGGGNPAEVNLRDKDLVNMKAAELADSPVILIADIDKGGVFASIIGTLDLLTEEERERVKGIIVNKFRGDPEKFLQGVKLIEELTSKKVLGVLPYLEELDLPAEDSLENNIFNNTNDQLDIVVIAYPQMSNFTDFDYFKAEKGVQLRYVRRADEIANPDLLILPGSKTTIKDLKYLYSSKMAEQIKELARKDKDIIGICGGYQMLGKEIRDPENFEISSRSINALNLLNIKTVLAAEKVTNQVTANSINNLPFEADAAYKNLSGFEIHQGRTIRDSNVKPVFRLQRKLETFDSVKSQPDGAINDKGNIWGTYIHDIFKNDEFRKALISHLFAKKGLTPPEANNKTALEIREENYNYLADMFRKYIDMESFYKIIFENKSW</sequence>
<evidence type="ECO:0000256" key="4">
    <source>
        <dbReference type="HAMAP-Rule" id="MF_00028"/>
    </source>
</evidence>
<dbReference type="CDD" id="cd05389">
    <property type="entry name" value="CobQ_N"/>
    <property type="match status" value="1"/>
</dbReference>
<evidence type="ECO:0000256" key="2">
    <source>
        <dbReference type="ARBA" id="ARBA00022573"/>
    </source>
</evidence>
<dbReference type="GO" id="GO:0003824">
    <property type="term" value="F:catalytic activity"/>
    <property type="evidence" value="ECO:0007669"/>
    <property type="project" value="InterPro"/>
</dbReference>
<name>A0AAW4X110_9FIRM</name>
<dbReference type="AlphaFoldDB" id="A0AAW4X110"/>
<keyword evidence="8" id="KW-1185">Reference proteome</keyword>
<dbReference type="Proteomes" id="UP001199296">
    <property type="component" value="Unassembled WGS sequence"/>
</dbReference>